<organism evidence="1 2">
    <name type="scientific">Streptomyces sannanensis</name>
    <dbReference type="NCBI Taxonomy" id="285536"/>
    <lineage>
        <taxon>Bacteria</taxon>
        <taxon>Bacillati</taxon>
        <taxon>Actinomycetota</taxon>
        <taxon>Actinomycetes</taxon>
        <taxon>Kitasatosporales</taxon>
        <taxon>Streptomycetaceae</taxon>
        <taxon>Streptomyces</taxon>
    </lineage>
</organism>
<comment type="caution">
    <text evidence="1">The sequence shown here is derived from an EMBL/GenBank/DDBJ whole genome shotgun (WGS) entry which is preliminary data.</text>
</comment>
<proteinExistence type="predicted"/>
<evidence type="ECO:0000313" key="1">
    <source>
        <dbReference type="EMBL" id="GAA3371132.1"/>
    </source>
</evidence>
<dbReference type="RefSeq" id="WP_345035964.1">
    <property type="nucleotide sequence ID" value="NZ_BAAAYL010000001.1"/>
</dbReference>
<evidence type="ECO:0000313" key="2">
    <source>
        <dbReference type="Proteomes" id="UP001499990"/>
    </source>
</evidence>
<protein>
    <submittedName>
        <fullName evidence="1">Uncharacterized protein</fullName>
    </submittedName>
</protein>
<reference evidence="2" key="1">
    <citation type="journal article" date="2019" name="Int. J. Syst. Evol. Microbiol.">
        <title>The Global Catalogue of Microorganisms (GCM) 10K type strain sequencing project: providing services to taxonomists for standard genome sequencing and annotation.</title>
        <authorList>
            <consortium name="The Broad Institute Genomics Platform"/>
            <consortium name="The Broad Institute Genome Sequencing Center for Infectious Disease"/>
            <person name="Wu L."/>
            <person name="Ma J."/>
        </authorList>
    </citation>
    <scope>NUCLEOTIDE SEQUENCE [LARGE SCALE GENOMIC DNA]</scope>
    <source>
        <strain evidence="2">JCM 9651</strain>
    </source>
</reference>
<keyword evidence="2" id="KW-1185">Reference proteome</keyword>
<name>A0ABP6S932_9ACTN</name>
<sequence>MATRSVIARPHPTRGFIGRYVHYDGHPATRIPALRHLHLLIHHGDTEAAIRQLVDEHTGWSSIPHYKRPTGECYCHSRTLRQDTGPVYGDDSAGHGLEWAYVLEAETIRVLRPGDDGKGGSTWHLDSLFTWNTRAI</sequence>
<gene>
    <name evidence="1" type="ORF">GCM10020367_20560</name>
</gene>
<accession>A0ABP6S932</accession>
<dbReference type="Proteomes" id="UP001499990">
    <property type="component" value="Unassembled WGS sequence"/>
</dbReference>
<dbReference type="EMBL" id="BAAAYL010000001">
    <property type="protein sequence ID" value="GAA3371132.1"/>
    <property type="molecule type" value="Genomic_DNA"/>
</dbReference>